<protein>
    <submittedName>
        <fullName evidence="2">Uncharacterized protein</fullName>
    </submittedName>
</protein>
<keyword evidence="1" id="KW-0812">Transmembrane</keyword>
<dbReference type="AlphaFoldDB" id="A0A6C0H0B2"/>
<name>A0A6C0H0B2_9ZZZZ</name>
<proteinExistence type="predicted"/>
<keyword evidence="1" id="KW-0472">Membrane</keyword>
<dbReference type="EMBL" id="MN739835">
    <property type="protein sequence ID" value="QHT73984.1"/>
    <property type="molecule type" value="Genomic_DNA"/>
</dbReference>
<feature type="transmembrane region" description="Helical" evidence="1">
    <location>
        <begin position="87"/>
        <end position="105"/>
    </location>
</feature>
<evidence type="ECO:0000313" key="2">
    <source>
        <dbReference type="EMBL" id="QHT73984.1"/>
    </source>
</evidence>
<feature type="transmembrane region" description="Helical" evidence="1">
    <location>
        <begin position="30"/>
        <end position="48"/>
    </location>
</feature>
<accession>A0A6C0H0B2</accession>
<feature type="transmembrane region" description="Helical" evidence="1">
    <location>
        <begin position="60"/>
        <end position="81"/>
    </location>
</feature>
<sequence length="200" mass="23677">MNIDKYISSFLFAIITSYYIYTQNNTSDSWPLIFFSVIISNIFIQNILKSNIKNYNINKYVSIISLILFLIHPIINMLGSYTKLSNGLSYEPFVLYGIFILYKFFGNPIKLDEIKTNIKNELNYDWLNYFTPIELIIYLIFLILPMILYNDPNNIIMVVITLLTGYYSLLSNNFIIGKAYNSWNRYMLIYLFTRIIKDFP</sequence>
<reference evidence="2" key="1">
    <citation type="journal article" date="2020" name="Nature">
        <title>Giant virus diversity and host interactions through global metagenomics.</title>
        <authorList>
            <person name="Schulz F."/>
            <person name="Roux S."/>
            <person name="Paez-Espino D."/>
            <person name="Jungbluth S."/>
            <person name="Walsh D.A."/>
            <person name="Denef V.J."/>
            <person name="McMahon K.D."/>
            <person name="Konstantinidis K.T."/>
            <person name="Eloe-Fadrosh E.A."/>
            <person name="Kyrpides N.C."/>
            <person name="Woyke T."/>
        </authorList>
    </citation>
    <scope>NUCLEOTIDE SEQUENCE</scope>
    <source>
        <strain evidence="2">GVMAG-M-3300023179-4</strain>
    </source>
</reference>
<feature type="transmembrane region" description="Helical" evidence="1">
    <location>
        <begin position="155"/>
        <end position="176"/>
    </location>
</feature>
<organism evidence="2">
    <name type="scientific">viral metagenome</name>
    <dbReference type="NCBI Taxonomy" id="1070528"/>
    <lineage>
        <taxon>unclassified sequences</taxon>
        <taxon>metagenomes</taxon>
        <taxon>organismal metagenomes</taxon>
    </lineage>
</organism>
<keyword evidence="1" id="KW-1133">Transmembrane helix</keyword>
<feature type="transmembrane region" description="Helical" evidence="1">
    <location>
        <begin position="7"/>
        <end position="24"/>
    </location>
</feature>
<evidence type="ECO:0000256" key="1">
    <source>
        <dbReference type="SAM" id="Phobius"/>
    </source>
</evidence>
<feature type="transmembrane region" description="Helical" evidence="1">
    <location>
        <begin position="126"/>
        <end position="149"/>
    </location>
</feature>